<evidence type="ECO:0000256" key="2">
    <source>
        <dbReference type="ARBA" id="ARBA00004687"/>
    </source>
</evidence>
<keyword evidence="7 10" id="KW-1133">Transmembrane helix</keyword>
<evidence type="ECO:0000313" key="12">
    <source>
        <dbReference type="Proteomes" id="UP001163798"/>
    </source>
</evidence>
<keyword evidence="4 10" id="KW-0337">GPI-anchor biosynthesis</keyword>
<protein>
    <recommendedName>
        <fullName evidence="10">Protein PBN1</fullName>
    </recommendedName>
</protein>
<dbReference type="GO" id="GO:0006506">
    <property type="term" value="P:GPI anchor biosynthetic process"/>
    <property type="evidence" value="ECO:0007669"/>
    <property type="project" value="UniProtKB-KW"/>
</dbReference>
<evidence type="ECO:0000256" key="9">
    <source>
        <dbReference type="ARBA" id="ARBA00023180"/>
    </source>
</evidence>
<feature type="transmembrane region" description="Helical" evidence="10">
    <location>
        <begin position="193"/>
        <end position="214"/>
    </location>
</feature>
<sequence>MAFRVSFSINPPYGFHRTITTSITLKNPELVEESQCIANLYYKFPVLVFVDPYELTNYRHLYTFQHHGNPNLELPVAAMDSNGTSLLLSLASVGPQVDVKVPVHFRYGEISHSNSETHRSAELAWPDLFLSCSSSVPKAKGLLSYEPPEEFASSLGDHYLYTPLQTFDAEPSARFAVVVAPVGQSTDLAQVRFGTVFTIAAMFGYLAYVSYMTARRLRKVEKRKG</sequence>
<keyword evidence="8 10" id="KW-0472">Membrane</keyword>
<dbReference type="PANTHER" id="PTHR28650">
    <property type="entry name" value="PHOSPHATIDYLINOSITOL-GLYCAN BIOSYNTHESIS CLASS X PROTEIN"/>
    <property type="match status" value="1"/>
</dbReference>
<keyword evidence="5 10" id="KW-0812">Transmembrane</keyword>
<comment type="pathway">
    <text evidence="2 10">Glycolipid biosynthesis; glycosylphosphatidylinositol-anchor biosynthesis.</text>
</comment>
<evidence type="ECO:0000256" key="4">
    <source>
        <dbReference type="ARBA" id="ARBA00022502"/>
    </source>
</evidence>
<keyword evidence="6 10" id="KW-0256">Endoplasmic reticulum</keyword>
<dbReference type="SMART" id="SM00780">
    <property type="entry name" value="PIG-X"/>
    <property type="match status" value="1"/>
</dbReference>
<comment type="similarity">
    <text evidence="3 10">Belongs to the PIGX family.</text>
</comment>
<comment type="caution">
    <text evidence="11">The sequence shown here is derived from an EMBL/GenBank/DDBJ whole genome shotgun (WGS) entry which is preliminary data.</text>
</comment>
<proteinExistence type="inferred from homology"/>
<dbReference type="Proteomes" id="UP001163798">
    <property type="component" value="Unassembled WGS sequence"/>
</dbReference>
<dbReference type="EMBL" id="MU793266">
    <property type="protein sequence ID" value="KAJ3789068.1"/>
    <property type="molecule type" value="Genomic_DNA"/>
</dbReference>
<keyword evidence="9" id="KW-0325">Glycoprotein</keyword>
<dbReference type="Pfam" id="PF08320">
    <property type="entry name" value="PIG-X"/>
    <property type="match status" value="1"/>
</dbReference>
<evidence type="ECO:0000313" key="11">
    <source>
        <dbReference type="EMBL" id="KAJ3789068.1"/>
    </source>
</evidence>
<organism evidence="11 12">
    <name type="scientific">Lentinula aff. detonsa</name>
    <dbReference type="NCBI Taxonomy" id="2804958"/>
    <lineage>
        <taxon>Eukaryota</taxon>
        <taxon>Fungi</taxon>
        <taxon>Dikarya</taxon>
        <taxon>Basidiomycota</taxon>
        <taxon>Agaricomycotina</taxon>
        <taxon>Agaricomycetes</taxon>
        <taxon>Agaricomycetidae</taxon>
        <taxon>Agaricales</taxon>
        <taxon>Marasmiineae</taxon>
        <taxon>Omphalotaceae</taxon>
        <taxon>Lentinula</taxon>
    </lineage>
</organism>
<evidence type="ECO:0000256" key="8">
    <source>
        <dbReference type="ARBA" id="ARBA00023136"/>
    </source>
</evidence>
<gene>
    <name evidence="11" type="ORF">GGU10DRAFT_79645</name>
</gene>
<comment type="subcellular location">
    <subcellularLocation>
        <location evidence="1 10">Endoplasmic reticulum membrane</location>
        <topology evidence="1 10">Single-pass membrane protein</topology>
    </subcellularLocation>
</comment>
<dbReference type="PANTHER" id="PTHR28650:SF1">
    <property type="entry name" value="PHOSPHATIDYLINOSITOL-GLYCAN BIOSYNTHESIS CLASS X PROTEIN"/>
    <property type="match status" value="1"/>
</dbReference>
<comment type="function">
    <text evidence="10">Required for proper folding and/or the stability of a subset of proteins in the endoplasmic reticulum. Component of glycosylphosphatidylinositol-mannosyltransferase 1 which transfers the first of the 4 mannoses in the GPI-anchor precursors during GPI-anchor biosynthesis. Probably acts by stabilizing the mannosyltransferase GPI14.</text>
</comment>
<reference evidence="11" key="1">
    <citation type="submission" date="2022-08" db="EMBL/GenBank/DDBJ databases">
        <authorList>
            <consortium name="DOE Joint Genome Institute"/>
            <person name="Min B."/>
            <person name="Riley R."/>
            <person name="Sierra-Patev S."/>
            <person name="Naranjo-Ortiz M."/>
            <person name="Looney B."/>
            <person name="Konkel Z."/>
            <person name="Slot J.C."/>
            <person name="Sakamoto Y."/>
            <person name="Steenwyk J.L."/>
            <person name="Rokas A."/>
            <person name="Carro J."/>
            <person name="Camarero S."/>
            <person name="Ferreira P."/>
            <person name="Molpeceres G."/>
            <person name="Ruiz-Duenas F.J."/>
            <person name="Serrano A."/>
            <person name="Henrissat B."/>
            <person name="Drula E."/>
            <person name="Hughes K.W."/>
            <person name="Mata J.L."/>
            <person name="Ishikawa N.K."/>
            <person name="Vargas-Isla R."/>
            <person name="Ushijima S."/>
            <person name="Smith C.A."/>
            <person name="Ahrendt S."/>
            <person name="Andreopoulos W."/>
            <person name="He G."/>
            <person name="Labutti K."/>
            <person name="Lipzen A."/>
            <person name="Ng V."/>
            <person name="Sandor L."/>
            <person name="Barry K."/>
            <person name="Martinez A.T."/>
            <person name="Xiao Y."/>
            <person name="Gibbons J.G."/>
            <person name="Terashima K."/>
            <person name="Hibbett D.S."/>
            <person name="Grigoriev I.V."/>
        </authorList>
    </citation>
    <scope>NUCLEOTIDE SEQUENCE</scope>
    <source>
        <strain evidence="11">TFB10291</strain>
    </source>
</reference>
<evidence type="ECO:0000256" key="6">
    <source>
        <dbReference type="ARBA" id="ARBA00022824"/>
    </source>
</evidence>
<evidence type="ECO:0000256" key="1">
    <source>
        <dbReference type="ARBA" id="ARBA00004389"/>
    </source>
</evidence>
<evidence type="ECO:0000256" key="3">
    <source>
        <dbReference type="ARBA" id="ARBA00010345"/>
    </source>
</evidence>
<dbReference type="InterPro" id="IPR013233">
    <property type="entry name" value="PIG-X/PBN1"/>
</dbReference>
<evidence type="ECO:0000256" key="10">
    <source>
        <dbReference type="RuleBase" id="RU366056"/>
    </source>
</evidence>
<name>A0AA38L0X7_9AGAR</name>
<evidence type="ECO:0000256" key="7">
    <source>
        <dbReference type="ARBA" id="ARBA00022989"/>
    </source>
</evidence>
<evidence type="ECO:0000256" key="5">
    <source>
        <dbReference type="ARBA" id="ARBA00022692"/>
    </source>
</evidence>
<dbReference type="GO" id="GO:0005789">
    <property type="term" value="C:endoplasmic reticulum membrane"/>
    <property type="evidence" value="ECO:0007669"/>
    <property type="project" value="UniProtKB-SubCell"/>
</dbReference>
<dbReference type="InterPro" id="IPR040039">
    <property type="entry name" value="PIGX"/>
</dbReference>
<dbReference type="AlphaFoldDB" id="A0AA38L0X7"/>
<accession>A0AA38L0X7</accession>
<keyword evidence="12" id="KW-1185">Reference proteome</keyword>